<keyword evidence="16" id="KW-0675">Receptor</keyword>
<feature type="signal peptide" evidence="19">
    <location>
        <begin position="1"/>
        <end position="19"/>
    </location>
</feature>
<keyword evidence="10" id="KW-0418">Kinase</keyword>
<keyword evidence="11" id="KW-0067">ATP-binding</keyword>
<feature type="compositionally biased region" description="Gly residues" evidence="18">
    <location>
        <begin position="199"/>
        <end position="222"/>
    </location>
</feature>
<keyword evidence="8" id="KW-0677">Repeat</keyword>
<evidence type="ECO:0000256" key="8">
    <source>
        <dbReference type="ARBA" id="ARBA00022737"/>
    </source>
</evidence>
<evidence type="ECO:0000256" key="4">
    <source>
        <dbReference type="ARBA" id="ARBA00022475"/>
    </source>
</evidence>
<proteinExistence type="predicted"/>
<keyword evidence="14" id="KW-0829">Tyrosine-protein kinase</keyword>
<comment type="caution">
    <text evidence="21">The sequence shown here is derived from an EMBL/GenBank/DDBJ whole genome shotgun (WGS) entry which is preliminary data.</text>
</comment>
<evidence type="ECO:0000313" key="22">
    <source>
        <dbReference type="Proteomes" id="UP001516023"/>
    </source>
</evidence>
<keyword evidence="17" id="KW-0325">Glycoprotein</keyword>
<feature type="domain" description="ALK/LTK-like glycine-rich" evidence="20">
    <location>
        <begin position="125"/>
        <end position="269"/>
    </location>
</feature>
<comment type="subcellular location">
    <subcellularLocation>
        <location evidence="1">Cell membrane</location>
        <topology evidence="1">Single-pass type I membrane protein</topology>
    </subcellularLocation>
</comment>
<dbReference type="EMBL" id="JABMIG020000009">
    <property type="protein sequence ID" value="KAL3804136.1"/>
    <property type="molecule type" value="Genomic_DNA"/>
</dbReference>
<feature type="compositionally biased region" description="Polar residues" evidence="18">
    <location>
        <begin position="27"/>
        <end position="43"/>
    </location>
</feature>
<dbReference type="AlphaFoldDB" id="A0ABD3QWG4"/>
<evidence type="ECO:0000256" key="18">
    <source>
        <dbReference type="SAM" id="MobiDB-lite"/>
    </source>
</evidence>
<keyword evidence="6" id="KW-0812">Transmembrane</keyword>
<organism evidence="21 22">
    <name type="scientific">Cyclotella cryptica</name>
    <dbReference type="NCBI Taxonomy" id="29204"/>
    <lineage>
        <taxon>Eukaryota</taxon>
        <taxon>Sar</taxon>
        <taxon>Stramenopiles</taxon>
        <taxon>Ochrophyta</taxon>
        <taxon>Bacillariophyta</taxon>
        <taxon>Coscinodiscophyceae</taxon>
        <taxon>Thalassiosirophycidae</taxon>
        <taxon>Stephanodiscales</taxon>
        <taxon>Stephanodiscaceae</taxon>
        <taxon>Cyclotella</taxon>
    </lineage>
</organism>
<feature type="region of interest" description="Disordered" evidence="18">
    <location>
        <begin position="27"/>
        <end position="56"/>
    </location>
</feature>
<evidence type="ECO:0000256" key="16">
    <source>
        <dbReference type="ARBA" id="ARBA00023170"/>
    </source>
</evidence>
<dbReference type="GO" id="GO:0004714">
    <property type="term" value="F:transmembrane receptor protein tyrosine kinase activity"/>
    <property type="evidence" value="ECO:0007669"/>
    <property type="project" value="UniProtKB-EC"/>
</dbReference>
<evidence type="ECO:0000256" key="1">
    <source>
        <dbReference type="ARBA" id="ARBA00004251"/>
    </source>
</evidence>
<feature type="chain" id="PRO_5044870873" description="receptor protein-tyrosine kinase" evidence="19">
    <location>
        <begin position="20"/>
        <end position="988"/>
    </location>
</feature>
<dbReference type="EC" id="2.7.10.1" evidence="2"/>
<keyword evidence="4" id="KW-1003">Cell membrane</keyword>
<keyword evidence="3" id="KW-0880">Kelch repeat</keyword>
<evidence type="ECO:0000259" key="20">
    <source>
        <dbReference type="Pfam" id="PF12810"/>
    </source>
</evidence>
<keyword evidence="9" id="KW-0547">Nucleotide-binding</keyword>
<keyword evidence="7 19" id="KW-0732">Signal</keyword>
<evidence type="ECO:0000256" key="6">
    <source>
        <dbReference type="ARBA" id="ARBA00022692"/>
    </source>
</evidence>
<protein>
    <recommendedName>
        <fullName evidence="2">receptor protein-tyrosine kinase</fullName>
        <ecNumber evidence="2">2.7.10.1</ecNumber>
    </recommendedName>
</protein>
<evidence type="ECO:0000313" key="21">
    <source>
        <dbReference type="EMBL" id="KAL3804136.1"/>
    </source>
</evidence>
<dbReference type="Gene3D" id="2.120.10.80">
    <property type="entry name" value="Kelch-type beta propeller"/>
    <property type="match status" value="2"/>
</dbReference>
<dbReference type="Pfam" id="PF12810">
    <property type="entry name" value="ALK_LTK_GRD"/>
    <property type="match status" value="1"/>
</dbReference>
<dbReference type="Proteomes" id="UP001516023">
    <property type="component" value="Unassembled WGS sequence"/>
</dbReference>
<keyword evidence="22" id="KW-1185">Reference proteome</keyword>
<reference evidence="21 22" key="1">
    <citation type="journal article" date="2020" name="G3 (Bethesda)">
        <title>Improved Reference Genome for Cyclotella cryptica CCMP332, a Model for Cell Wall Morphogenesis, Salinity Adaptation, and Lipid Production in Diatoms (Bacillariophyta).</title>
        <authorList>
            <person name="Roberts W.R."/>
            <person name="Downey K.M."/>
            <person name="Ruck E.C."/>
            <person name="Traller J.C."/>
            <person name="Alverson A.J."/>
        </authorList>
    </citation>
    <scope>NUCLEOTIDE SEQUENCE [LARGE SCALE GENOMIC DNA]</scope>
    <source>
        <strain evidence="21 22">CCMP332</strain>
    </source>
</reference>
<evidence type="ECO:0000256" key="12">
    <source>
        <dbReference type="ARBA" id="ARBA00022989"/>
    </source>
</evidence>
<evidence type="ECO:0000256" key="5">
    <source>
        <dbReference type="ARBA" id="ARBA00022679"/>
    </source>
</evidence>
<dbReference type="GO" id="GO:0005886">
    <property type="term" value="C:plasma membrane"/>
    <property type="evidence" value="ECO:0007669"/>
    <property type="project" value="UniProtKB-SubCell"/>
</dbReference>
<evidence type="ECO:0000256" key="14">
    <source>
        <dbReference type="ARBA" id="ARBA00023137"/>
    </source>
</evidence>
<keyword evidence="12" id="KW-1133">Transmembrane helix</keyword>
<evidence type="ECO:0000256" key="15">
    <source>
        <dbReference type="ARBA" id="ARBA00023157"/>
    </source>
</evidence>
<feature type="region of interest" description="Disordered" evidence="18">
    <location>
        <begin position="187"/>
        <end position="222"/>
    </location>
</feature>
<evidence type="ECO:0000256" key="9">
    <source>
        <dbReference type="ARBA" id="ARBA00022741"/>
    </source>
</evidence>
<dbReference type="InterPro" id="IPR055163">
    <property type="entry name" value="ALK/LTK-like_GRD"/>
</dbReference>
<dbReference type="PANTHER" id="PTHR46093:SF18">
    <property type="entry name" value="FIBRONECTIN TYPE-III DOMAIN-CONTAINING PROTEIN"/>
    <property type="match status" value="1"/>
</dbReference>
<evidence type="ECO:0000256" key="3">
    <source>
        <dbReference type="ARBA" id="ARBA00022441"/>
    </source>
</evidence>
<dbReference type="GO" id="GO:0005524">
    <property type="term" value="F:ATP binding"/>
    <property type="evidence" value="ECO:0007669"/>
    <property type="project" value="UniProtKB-KW"/>
</dbReference>
<evidence type="ECO:0000256" key="17">
    <source>
        <dbReference type="ARBA" id="ARBA00023180"/>
    </source>
</evidence>
<name>A0ABD3QWG4_9STRA</name>
<dbReference type="PANTHER" id="PTHR46093">
    <property type="entry name" value="ACYL-COA-BINDING DOMAIN-CONTAINING PROTEIN 5"/>
    <property type="match status" value="1"/>
</dbReference>
<dbReference type="Pfam" id="PF24681">
    <property type="entry name" value="Kelch_KLHDC2_KLHL20_DRC7"/>
    <property type="match status" value="1"/>
</dbReference>
<evidence type="ECO:0000256" key="11">
    <source>
        <dbReference type="ARBA" id="ARBA00022840"/>
    </source>
</evidence>
<sequence>MRSLLLLLATLVCGSAAAAAKVPKTQSLLSVSRGTTPPNTNDPDYSYPASRGGEVNKPGGNGMVVILAKAKEPTLLAGAAMTKTYDDIVLTSKYFFREEKMVQEYIVPGYAGKENSAPYGKREVRVKVWGGGGGGCGGGRWETTEPLPKIDAENDRIYYSQGSGGGYVETNLLLNIGDKLHVTIGGGGDTEGSQNDSLGGNGGYNGGYPGRDDGTSGGGGGGGMTVLESNGTVIVAAFGGDGGGNTSYCSAEGGEGGSLRGMSRDVGGYVNEEWVVDDDGLGDWSCPSVPYATVLTHDFASFTWNAGSNQHHQISKDLYVDRYIVYLSGHDVPRENNDSMCSEDYKLQDHVRRSLVNTNATTELRNLKANFSYCILVEAFSKDGISLGKQIHPFSTLAEPTNSWLRVKIRQFNIDDTLGYNANNKPSLCAFSKNIPTGRRGHSMAVFNDQVYIFGGATVKCICRSDSLDQEERCFSKNVLSNELWHMDPVTSEFSLLEPFPSTEAKTPRGREQHSMSVLPDGSMILIGGISTENEDLLVGEDSLVLGDVWMLSNPHRVISYTFDGINDIMNDMPVVLTPGTTSYHARQISLTSIDPEFEEDMCVKDIQVKISLELYCPRDLDYISLNSGSGQQKLFISSVQSRNKECNRSTINLTFSDDAKESVLSYSGLPMSGVFRPAGSFISAFGGMLVAGEWTLAIAQSESKDDEQNESSLLNWTLHIDAQPCRARAKWNKLETSSIIPPRRLHTTITVGDSIFVIGGYSNRRLYDLWRFDHDTLTWTELNAASMRKEWPLHGQSALLGPFGVLVYGGLEPGGPRHDLWLFDFIEVVWSSVSVAQNASVFHESASHHGLPYRYLSAMGLLTNTYLTYKMHNIEGMPGLLAITFGGDGGLLSNAHNDSKGFTPNSFFDDVWLLSLGGVNIKSPINKRGNKRHYCKWRLDPNSTAQKSWKRSCGWNAADEEPREECHWRDILTIAWCMDQYQSFQLS</sequence>
<keyword evidence="5" id="KW-0808">Transferase</keyword>
<evidence type="ECO:0000256" key="2">
    <source>
        <dbReference type="ARBA" id="ARBA00011902"/>
    </source>
</evidence>
<accession>A0ABD3QWG4</accession>
<dbReference type="InterPro" id="IPR015915">
    <property type="entry name" value="Kelch-typ_b-propeller"/>
</dbReference>
<evidence type="ECO:0000256" key="19">
    <source>
        <dbReference type="SAM" id="SignalP"/>
    </source>
</evidence>
<evidence type="ECO:0000256" key="7">
    <source>
        <dbReference type="ARBA" id="ARBA00022729"/>
    </source>
</evidence>
<evidence type="ECO:0000256" key="13">
    <source>
        <dbReference type="ARBA" id="ARBA00023136"/>
    </source>
</evidence>
<keyword evidence="15" id="KW-1015">Disulfide bond</keyword>
<gene>
    <name evidence="21" type="ORF">HJC23_013655</name>
</gene>
<keyword evidence="13" id="KW-0472">Membrane</keyword>
<evidence type="ECO:0000256" key="10">
    <source>
        <dbReference type="ARBA" id="ARBA00022777"/>
    </source>
</evidence>
<dbReference type="SUPFAM" id="SSF117281">
    <property type="entry name" value="Kelch motif"/>
    <property type="match status" value="2"/>
</dbReference>